<dbReference type="PANTHER" id="PTHR11851:SF49">
    <property type="entry name" value="MITOCHONDRIAL-PROCESSING PEPTIDASE SUBUNIT ALPHA"/>
    <property type="match status" value="1"/>
</dbReference>
<dbReference type="EMBL" id="JACXAH010000026">
    <property type="protein sequence ID" value="MBD1373481.1"/>
    <property type="molecule type" value="Genomic_DNA"/>
</dbReference>
<dbReference type="GO" id="GO:0006508">
    <property type="term" value="P:proteolysis"/>
    <property type="evidence" value="ECO:0007669"/>
    <property type="project" value="InterPro"/>
</dbReference>
<dbReference type="Gene3D" id="3.30.830.10">
    <property type="entry name" value="Metalloenzyme, LuxS/M16 peptidase-like"/>
    <property type="match status" value="2"/>
</dbReference>
<dbReference type="InterPro" id="IPR001431">
    <property type="entry name" value="Pept_M16_Zn_BS"/>
</dbReference>
<dbReference type="InterPro" id="IPR007863">
    <property type="entry name" value="Peptidase_M16_C"/>
</dbReference>
<keyword evidence="6" id="KW-1185">Reference proteome</keyword>
<dbReference type="InterPro" id="IPR050361">
    <property type="entry name" value="MPP/UQCRC_Complex"/>
</dbReference>
<proteinExistence type="inferred from homology"/>
<dbReference type="RefSeq" id="WP_191142553.1">
    <property type="nucleotide sequence ID" value="NZ_JACXAH010000026.1"/>
</dbReference>
<feature type="domain" description="Peptidase M16 C-terminal" evidence="4">
    <location>
        <begin position="166"/>
        <end position="338"/>
    </location>
</feature>
<dbReference type="AlphaFoldDB" id="A0A926N7N7"/>
<name>A0A926N7N7_9BACL</name>
<dbReference type="FunFam" id="3.30.830.10:FF:000008">
    <property type="entry name" value="Mitochondrial-processing peptidase subunit beta"/>
    <property type="match status" value="1"/>
</dbReference>
<organism evidence="5 6">
    <name type="scientific">Polycladospora coralii</name>
    <dbReference type="NCBI Taxonomy" id="2771432"/>
    <lineage>
        <taxon>Bacteria</taxon>
        <taxon>Bacillati</taxon>
        <taxon>Bacillota</taxon>
        <taxon>Bacilli</taxon>
        <taxon>Bacillales</taxon>
        <taxon>Thermoactinomycetaceae</taxon>
        <taxon>Polycladospora</taxon>
    </lineage>
</organism>
<dbReference type="SUPFAM" id="SSF63411">
    <property type="entry name" value="LuxS/MPP-like metallohydrolase"/>
    <property type="match status" value="2"/>
</dbReference>
<protein>
    <submittedName>
        <fullName evidence="5">Insulinase family protein</fullName>
    </submittedName>
</protein>
<evidence type="ECO:0000259" key="3">
    <source>
        <dbReference type="Pfam" id="PF00675"/>
    </source>
</evidence>
<dbReference type="PROSITE" id="PS00143">
    <property type="entry name" value="INSULINASE"/>
    <property type="match status" value="1"/>
</dbReference>
<dbReference type="PANTHER" id="PTHR11851">
    <property type="entry name" value="METALLOPROTEASE"/>
    <property type="match status" value="1"/>
</dbReference>
<dbReference type="InterPro" id="IPR011765">
    <property type="entry name" value="Pept_M16_N"/>
</dbReference>
<dbReference type="GO" id="GO:0046872">
    <property type="term" value="F:metal ion binding"/>
    <property type="evidence" value="ECO:0007669"/>
    <property type="project" value="InterPro"/>
</dbReference>
<evidence type="ECO:0000313" key="6">
    <source>
        <dbReference type="Proteomes" id="UP000661691"/>
    </source>
</evidence>
<reference evidence="5" key="1">
    <citation type="submission" date="2020-09" db="EMBL/GenBank/DDBJ databases">
        <title>A novel bacterium of genus Hazenella, isolated from South China Sea.</title>
        <authorList>
            <person name="Huang H."/>
            <person name="Mo K."/>
            <person name="Hu Y."/>
        </authorList>
    </citation>
    <scope>NUCLEOTIDE SEQUENCE</scope>
    <source>
        <strain evidence="5">IB182357</strain>
    </source>
</reference>
<evidence type="ECO:0000256" key="1">
    <source>
        <dbReference type="ARBA" id="ARBA00007261"/>
    </source>
</evidence>
<evidence type="ECO:0000256" key="2">
    <source>
        <dbReference type="RuleBase" id="RU004447"/>
    </source>
</evidence>
<gene>
    <name evidence="5" type="ORF">IC620_14095</name>
</gene>
<dbReference type="InterPro" id="IPR011249">
    <property type="entry name" value="Metalloenz_LuxS/M16"/>
</dbReference>
<evidence type="ECO:0000313" key="5">
    <source>
        <dbReference type="EMBL" id="MBD1373481.1"/>
    </source>
</evidence>
<comment type="caution">
    <text evidence="5">The sequence shown here is derived from an EMBL/GenBank/DDBJ whole genome shotgun (WGS) entry which is preliminary data.</text>
</comment>
<evidence type="ECO:0000259" key="4">
    <source>
        <dbReference type="Pfam" id="PF05193"/>
    </source>
</evidence>
<dbReference type="GO" id="GO:0004222">
    <property type="term" value="F:metalloendopeptidase activity"/>
    <property type="evidence" value="ECO:0007669"/>
    <property type="project" value="InterPro"/>
</dbReference>
<dbReference type="Pfam" id="PF05193">
    <property type="entry name" value="Peptidase_M16_C"/>
    <property type="match status" value="1"/>
</dbReference>
<dbReference type="Pfam" id="PF00675">
    <property type="entry name" value="Peptidase_M16"/>
    <property type="match status" value="1"/>
</dbReference>
<comment type="similarity">
    <text evidence="1 2">Belongs to the peptidase M16 family.</text>
</comment>
<feature type="domain" description="Peptidase M16 N-terminal" evidence="3">
    <location>
        <begin position="12"/>
        <end position="158"/>
    </location>
</feature>
<accession>A0A926N7N7</accession>
<sequence>MIVKDTLTNGVRVIAEKIPHVRSIALGIWIGTGSENEDEGNNGISHFMEHMMFKGTKTKTARQIAETFDEIGGQVNAFTAKEMTCYYSKVIDEHFGTALDTLAEMFFESTFAEEELEKEKKVVIEEIKMVEDTPDDLVHDLLSTVALQNHSLGYTILGSTENVKGFTREDLIQYQADHYTPDNIVISIAGNLPADYLQQIARWFGSFQGKQKAKTKQKPIFIADSLSKAKSTEQSHICMGMPGLAVQDDRIYTMTLLNNILGGNMSSRLFQEIREERGLAYSVFSYHIAHRITGVFAIYAGTANGQEDEVISHIHDTLDKVIRDGLTSFELKKAREQLKGSMMLGLEGTNNRMSRMGRNELLLGKHKTLDETLDLVNRVTIDEMNQLAKELFSSSRALALISANGKIPASFRRN</sequence>
<dbReference type="Proteomes" id="UP000661691">
    <property type="component" value="Unassembled WGS sequence"/>
</dbReference>